<dbReference type="RefSeq" id="WP_270076984.1">
    <property type="nucleotide sequence ID" value="NZ_CP115174.1"/>
</dbReference>
<feature type="domain" description="SpoVT-AbrB" evidence="1">
    <location>
        <begin position="73"/>
        <end position="118"/>
    </location>
</feature>
<dbReference type="Proteomes" id="UP001210865">
    <property type="component" value="Chromosome"/>
</dbReference>
<dbReference type="PANTHER" id="PTHR40516">
    <property type="entry name" value="ANTITOXIN CHPS-RELATED"/>
    <property type="match status" value="1"/>
</dbReference>
<evidence type="ECO:0000313" key="2">
    <source>
        <dbReference type="EMBL" id="WBO22338.1"/>
    </source>
</evidence>
<dbReference type="EMBL" id="CP115174">
    <property type="protein sequence ID" value="WBO22338.1"/>
    <property type="molecule type" value="Genomic_DNA"/>
</dbReference>
<name>A0ABY7NLV7_9SPHN</name>
<dbReference type="SMART" id="SM00966">
    <property type="entry name" value="SpoVT_AbrB"/>
    <property type="match status" value="1"/>
</dbReference>
<dbReference type="GO" id="GO:0003677">
    <property type="term" value="F:DNA binding"/>
    <property type="evidence" value="ECO:0007669"/>
    <property type="project" value="UniProtKB-KW"/>
</dbReference>
<dbReference type="PANTHER" id="PTHR40516:SF1">
    <property type="entry name" value="ANTITOXIN CHPS-RELATED"/>
    <property type="match status" value="1"/>
</dbReference>
<dbReference type="Gene3D" id="2.10.260.10">
    <property type="match status" value="1"/>
</dbReference>
<keyword evidence="2" id="KW-0238">DNA-binding</keyword>
<accession>A0ABY7NLV7</accession>
<dbReference type="InterPro" id="IPR037914">
    <property type="entry name" value="SpoVT-AbrB_sf"/>
</dbReference>
<dbReference type="InterPro" id="IPR039052">
    <property type="entry name" value="Antitox_PemI-like"/>
</dbReference>
<dbReference type="InterPro" id="IPR007159">
    <property type="entry name" value="SpoVT-AbrB_dom"/>
</dbReference>
<dbReference type="SUPFAM" id="SSF89447">
    <property type="entry name" value="AbrB/MazE/MraZ-like"/>
    <property type="match status" value="1"/>
</dbReference>
<sequence>MARIARLIGRQIVRETFARRHVVNDNASSGEGTMKNRPPQSANAMIQLLTRAGAHDRIYPVDTGASDMRVQVKKWGNSASVRIPSSVMAAASLHIDQAVDVREEDGRVVIEPVRAPVYRLDDLLAGMSPETFPDDVDFGAPVGKEIW</sequence>
<gene>
    <name evidence="2" type="ORF">PBT88_19695</name>
</gene>
<protein>
    <submittedName>
        <fullName evidence="2">AbrB/MazE/SpoVT family DNA-binding domain-containing protein</fullName>
    </submittedName>
</protein>
<reference evidence="2 3" key="1">
    <citation type="submission" date="2022-12" db="EMBL/GenBank/DDBJ databases">
        <title>Sphingomonas abieness sp. nov., an endophytic bacterium isolated from Abies koreana.</title>
        <authorList>
            <person name="Jiang L."/>
            <person name="Lee J."/>
        </authorList>
    </citation>
    <scope>NUCLEOTIDE SEQUENCE [LARGE SCALE GENOMIC DNA]</scope>
    <source>
        <strain evidence="3">PAMB 00755</strain>
    </source>
</reference>
<organism evidence="2 3">
    <name type="scientific">Sphingomonas abietis</name>
    <dbReference type="NCBI Taxonomy" id="3012344"/>
    <lineage>
        <taxon>Bacteria</taxon>
        <taxon>Pseudomonadati</taxon>
        <taxon>Pseudomonadota</taxon>
        <taxon>Alphaproteobacteria</taxon>
        <taxon>Sphingomonadales</taxon>
        <taxon>Sphingomonadaceae</taxon>
        <taxon>Sphingomonas</taxon>
    </lineage>
</organism>
<keyword evidence="3" id="KW-1185">Reference proteome</keyword>
<evidence type="ECO:0000313" key="3">
    <source>
        <dbReference type="Proteomes" id="UP001210865"/>
    </source>
</evidence>
<dbReference type="Pfam" id="PF04014">
    <property type="entry name" value="MazE_antitoxin"/>
    <property type="match status" value="1"/>
</dbReference>
<proteinExistence type="predicted"/>
<evidence type="ECO:0000259" key="1">
    <source>
        <dbReference type="SMART" id="SM00966"/>
    </source>
</evidence>